<dbReference type="HOGENOM" id="CLU_025462_0_1_1"/>
<evidence type="ECO:0000313" key="2">
    <source>
        <dbReference type="EMBL" id="KIW48303.1"/>
    </source>
</evidence>
<keyword evidence="1" id="KW-1133">Transmembrane helix</keyword>
<gene>
    <name evidence="2" type="ORF">PV06_00905</name>
</gene>
<evidence type="ECO:0000313" key="3">
    <source>
        <dbReference type="Proteomes" id="UP000053342"/>
    </source>
</evidence>
<dbReference type="GeneID" id="27352979"/>
<reference evidence="2 3" key="1">
    <citation type="submission" date="2015-01" db="EMBL/GenBank/DDBJ databases">
        <title>The Genome Sequence of Exophiala oligosperma CBS72588.</title>
        <authorList>
            <consortium name="The Broad Institute Genomics Platform"/>
            <person name="Cuomo C."/>
            <person name="de Hoog S."/>
            <person name="Gorbushina A."/>
            <person name="Stielow B."/>
            <person name="Teixiera M."/>
            <person name="Abouelleil A."/>
            <person name="Chapman S.B."/>
            <person name="Priest M."/>
            <person name="Young S.K."/>
            <person name="Wortman J."/>
            <person name="Nusbaum C."/>
            <person name="Birren B."/>
        </authorList>
    </citation>
    <scope>NUCLEOTIDE SEQUENCE [LARGE SCALE GENOMIC DNA]</scope>
    <source>
        <strain evidence="2 3">CBS 72588</strain>
    </source>
</reference>
<feature type="transmembrane region" description="Helical" evidence="1">
    <location>
        <begin position="15"/>
        <end position="40"/>
    </location>
</feature>
<dbReference type="Proteomes" id="UP000053342">
    <property type="component" value="Unassembled WGS sequence"/>
</dbReference>
<protein>
    <recommendedName>
        <fullName evidence="4">DUF3445 domain-containing protein</fullName>
    </recommendedName>
</protein>
<sequence length="401" mass="46828">MARDFSLASWQDKPVSVFVLSCLPWVALLLCSYVTTSFLYSRRFQKTATKVATFAGADTKSVDKTENVEKPDWTSIHVEHFQPRENFDWKTQPEQPYRPWHNGPHHVTMGIKRTSLENWVEFDHKYLERYRYKLQLFTQHPEKTIQNLPGSEEASFEALYLLVDILPRRYPTMFQTTEVGIKNLITGDDWDLRRGSDTWKDHHPLQVMGLLSTEDWFIMQHDEKDPSVTRLRAGANSGWKIQERIGHSLWEIHAGKVPQYEQKLAVSMDRFFQRLRVESPVMRFNYAIDNSPELFHINSHHNLNPDDLDPVELDQLFLRVERQVLQRLPKTRAIVFSIRTYVTPITEVTKDGDVAMALRTSVDSYGPELARYKNKPLWQDVLGKHLDEVIGDGVEKFKAES</sequence>
<proteinExistence type="predicted"/>
<dbReference type="STRING" id="215243.A0A0D2DYY3"/>
<keyword evidence="1" id="KW-0472">Membrane</keyword>
<dbReference type="InterPro" id="IPR021848">
    <property type="entry name" value="HODM_asu-like"/>
</dbReference>
<organism evidence="2 3">
    <name type="scientific">Exophiala oligosperma</name>
    <dbReference type="NCBI Taxonomy" id="215243"/>
    <lineage>
        <taxon>Eukaryota</taxon>
        <taxon>Fungi</taxon>
        <taxon>Dikarya</taxon>
        <taxon>Ascomycota</taxon>
        <taxon>Pezizomycotina</taxon>
        <taxon>Eurotiomycetes</taxon>
        <taxon>Chaetothyriomycetidae</taxon>
        <taxon>Chaetothyriales</taxon>
        <taxon>Herpotrichiellaceae</taxon>
        <taxon>Exophiala</taxon>
    </lineage>
</organism>
<keyword evidence="3" id="KW-1185">Reference proteome</keyword>
<dbReference type="EMBL" id="KN847332">
    <property type="protein sequence ID" value="KIW48303.1"/>
    <property type="molecule type" value="Genomic_DNA"/>
</dbReference>
<dbReference type="AlphaFoldDB" id="A0A0D2DYY3"/>
<name>A0A0D2DYY3_9EURO</name>
<evidence type="ECO:0000256" key="1">
    <source>
        <dbReference type="SAM" id="Phobius"/>
    </source>
</evidence>
<dbReference type="OrthoDB" id="497541at2759"/>
<dbReference type="RefSeq" id="XP_016268519.1">
    <property type="nucleotide sequence ID" value="XM_016401466.1"/>
</dbReference>
<keyword evidence="1" id="KW-0812">Transmembrane</keyword>
<dbReference type="VEuPathDB" id="FungiDB:PV06_00905"/>
<evidence type="ECO:0008006" key="4">
    <source>
        <dbReference type="Google" id="ProtNLM"/>
    </source>
</evidence>
<dbReference type="Pfam" id="PF11927">
    <property type="entry name" value="HODM_asu-like"/>
    <property type="match status" value="1"/>
</dbReference>
<accession>A0A0D2DYY3</accession>